<reference evidence="5 6" key="1">
    <citation type="submission" date="2023-08" db="EMBL/GenBank/DDBJ databases">
        <title>Draft genome sequence of Algoriphagus taiwanensis.</title>
        <authorList>
            <person name="Takatani N."/>
            <person name="Hosokawa M."/>
            <person name="Sawabe T."/>
        </authorList>
    </citation>
    <scope>NUCLEOTIDE SEQUENCE [LARGE SCALE GENOMIC DNA]</scope>
    <source>
        <strain evidence="5 6">JCM 19755</strain>
    </source>
</reference>
<evidence type="ECO:0000256" key="2">
    <source>
        <dbReference type="ARBA" id="ARBA00022670"/>
    </source>
</evidence>
<dbReference type="SUPFAM" id="SSF52317">
    <property type="entry name" value="Class I glutamine amidotransferase-like"/>
    <property type="match status" value="1"/>
</dbReference>
<evidence type="ECO:0000256" key="3">
    <source>
        <dbReference type="ARBA" id="ARBA00022801"/>
    </source>
</evidence>
<dbReference type="Gene3D" id="3.40.50.880">
    <property type="match status" value="1"/>
</dbReference>
<keyword evidence="2" id="KW-0645">Protease</keyword>
<dbReference type="CDD" id="cd03145">
    <property type="entry name" value="GAT1_cyanophycinase"/>
    <property type="match status" value="1"/>
</dbReference>
<keyword evidence="4" id="KW-0720">Serine protease</keyword>
<evidence type="ECO:0000313" key="6">
    <source>
        <dbReference type="Proteomes" id="UP001307705"/>
    </source>
</evidence>
<dbReference type="Proteomes" id="UP001307705">
    <property type="component" value="Unassembled WGS sequence"/>
</dbReference>
<gene>
    <name evidence="5" type="ORF">Ataiwa_13980</name>
</gene>
<evidence type="ECO:0000256" key="1">
    <source>
        <dbReference type="ARBA" id="ARBA00006534"/>
    </source>
</evidence>
<comment type="similarity">
    <text evidence="1">Belongs to the peptidase S51 family.</text>
</comment>
<dbReference type="InterPro" id="IPR005320">
    <property type="entry name" value="Peptidase_S51"/>
</dbReference>
<dbReference type="InterPro" id="IPR029062">
    <property type="entry name" value="Class_I_gatase-like"/>
</dbReference>
<organism evidence="5 6">
    <name type="scientific">Algoriphagus taiwanensis</name>
    <dbReference type="NCBI Taxonomy" id="1445656"/>
    <lineage>
        <taxon>Bacteria</taxon>
        <taxon>Pseudomonadati</taxon>
        <taxon>Bacteroidota</taxon>
        <taxon>Cytophagia</taxon>
        <taxon>Cytophagales</taxon>
        <taxon>Cyclobacteriaceae</taxon>
        <taxon>Algoriphagus</taxon>
    </lineage>
</organism>
<dbReference type="EMBL" id="BTPE01000004">
    <property type="protein sequence ID" value="GMQ33126.1"/>
    <property type="molecule type" value="Genomic_DNA"/>
</dbReference>
<dbReference type="RefSeq" id="WP_338227902.1">
    <property type="nucleotide sequence ID" value="NZ_BTPE01000004.1"/>
</dbReference>
<evidence type="ECO:0000313" key="5">
    <source>
        <dbReference type="EMBL" id="GMQ33126.1"/>
    </source>
</evidence>
<dbReference type="PANTHER" id="PTHR36175">
    <property type="entry name" value="CYANOPHYCINASE"/>
    <property type="match status" value="1"/>
</dbReference>
<accession>A0ABQ6PYX7</accession>
<evidence type="ECO:0000256" key="4">
    <source>
        <dbReference type="ARBA" id="ARBA00022825"/>
    </source>
</evidence>
<proteinExistence type="inferred from homology"/>
<keyword evidence="6" id="KW-1185">Reference proteome</keyword>
<evidence type="ECO:0008006" key="7">
    <source>
        <dbReference type="Google" id="ProtNLM"/>
    </source>
</evidence>
<comment type="caution">
    <text evidence="5">The sequence shown here is derived from an EMBL/GenBank/DDBJ whole genome shotgun (WGS) entry which is preliminary data.</text>
</comment>
<keyword evidence="3" id="KW-0378">Hydrolase</keyword>
<name>A0ABQ6PYX7_9BACT</name>
<dbReference type="PROSITE" id="PS51257">
    <property type="entry name" value="PROKAR_LIPOPROTEIN"/>
    <property type="match status" value="1"/>
</dbReference>
<dbReference type="Pfam" id="PF03575">
    <property type="entry name" value="Peptidase_S51"/>
    <property type="match status" value="1"/>
</dbReference>
<protein>
    <recommendedName>
        <fullName evidence="7">Cyanophycinase</fullName>
    </recommendedName>
</protein>
<dbReference type="PANTHER" id="PTHR36175:SF1">
    <property type="entry name" value="CYANOPHYCINASE"/>
    <property type="match status" value="1"/>
</dbReference>
<sequence>MTRVSTNPFLLLILVISFSCDGQGQPTPSDPAQALNPYSKGKVGNPENVEAVTESGLVLMGGSTDVDAAMKWMIERSGGGDMVIIRASGGDGYNDYLFEMGGLNSVETLLLNSRESANNEQVYQTLKNAEALFIAGGDQSVYLEMWEGTLVEEAIQYLIHEKKVPIGGTSAGCAIMGEFVYTGENGSIVSQEALQNPFDRRLTVRKSSLINHPFLKNTITDQHFYQRNREGRLVSFLARLKQVSANKPLKAIGVDERTAVVIDKNGFARILGQSYAYFLEDNRPDEQPEKLQSTFPLNWNLGQQALKYISTNQSEALILDLSTWDWEWDGFWFVEDGILKVN</sequence>